<reference evidence="1" key="1">
    <citation type="journal article" date="2021" name="Environ. Microbiol.">
        <title>Gene family expansions and transcriptome signatures uncover fungal adaptations to wood decay.</title>
        <authorList>
            <person name="Hage H."/>
            <person name="Miyauchi S."/>
            <person name="Viragh M."/>
            <person name="Drula E."/>
            <person name="Min B."/>
            <person name="Chaduli D."/>
            <person name="Navarro D."/>
            <person name="Favel A."/>
            <person name="Norest M."/>
            <person name="Lesage-Meessen L."/>
            <person name="Balint B."/>
            <person name="Merenyi Z."/>
            <person name="de Eugenio L."/>
            <person name="Morin E."/>
            <person name="Martinez A.T."/>
            <person name="Baldrian P."/>
            <person name="Stursova M."/>
            <person name="Martinez M.J."/>
            <person name="Novotny C."/>
            <person name="Magnuson J.K."/>
            <person name="Spatafora J.W."/>
            <person name="Maurice S."/>
            <person name="Pangilinan J."/>
            <person name="Andreopoulos W."/>
            <person name="LaButti K."/>
            <person name="Hundley H."/>
            <person name="Na H."/>
            <person name="Kuo A."/>
            <person name="Barry K."/>
            <person name="Lipzen A."/>
            <person name="Henrissat B."/>
            <person name="Riley R."/>
            <person name="Ahrendt S."/>
            <person name="Nagy L.G."/>
            <person name="Grigoriev I.V."/>
            <person name="Martin F."/>
            <person name="Rosso M.N."/>
        </authorList>
    </citation>
    <scope>NUCLEOTIDE SEQUENCE</scope>
    <source>
        <strain evidence="1">CBS 384.51</strain>
    </source>
</reference>
<sequence>MDTFETTKNNSYTHSTSSSQDIKPVNLNEAEDRKVVDSSLASLRWKYWLGLSLHIIIFLVHLALIAVLYAGHLENRISVPLGRPANIASVVIVVATQVVNQVFLVGLVLIVQQLALRRTLHKRQTLTAVHDQYNAWTGFGAAFTTLLKQYYLPASVWSIVAVTAYLLAVSVLHITVPATFSLATFNKSLPGTARLKNNRPSISEVGVNVGLDNAASLLPMMGTLSNTNTTVGLLGNMIFSSVSTSTESVWPNRDLPIYSDFEVPATTFHVDCGLVDNGVVRQNGNGTERVWNITSSIMGQHPDYPNIIGSNAPIQWLAPYMIRFLPLNLEDSTQSSAVGQTALFYASVNITDDRGRNGTQLDLDPPMKLRDYEIILDLSFSSWKPTVFACNMHTETRNVTLDAHSGNISRSEDLTRTVRTTWEQWQQPEISNDILSLWGSIFNIHSLSTLPATLCHLPWLWTPSNLTCQYNEYLTIAEKFLNDRLNIRLSTQYAYARNTSVALADLELALEDMTAAIYWSAANYVADSKNLDGSNFFSGSETINVAVQVFNPAAQLNVCCQHLLVGFLASLTLLIIFLLIIRTPEDHATLHAEMTMTGLLQLVWLLGRGSSAQDMVAEVDFPTTDNLRKAAKFEVCIETLVRRDHPSLRSRMGSNESDEDLELTAMGHDRNNGYRDDTSCRLHS</sequence>
<dbReference type="EMBL" id="MU274902">
    <property type="protein sequence ID" value="KAI0092971.1"/>
    <property type="molecule type" value="Genomic_DNA"/>
</dbReference>
<proteinExistence type="predicted"/>
<evidence type="ECO:0000313" key="2">
    <source>
        <dbReference type="Proteomes" id="UP001055072"/>
    </source>
</evidence>
<comment type="caution">
    <text evidence="1">The sequence shown here is derived from an EMBL/GenBank/DDBJ whole genome shotgun (WGS) entry which is preliminary data.</text>
</comment>
<name>A0ACB8UFB9_9APHY</name>
<keyword evidence="2" id="KW-1185">Reference proteome</keyword>
<organism evidence="1 2">
    <name type="scientific">Irpex rosettiformis</name>
    <dbReference type="NCBI Taxonomy" id="378272"/>
    <lineage>
        <taxon>Eukaryota</taxon>
        <taxon>Fungi</taxon>
        <taxon>Dikarya</taxon>
        <taxon>Basidiomycota</taxon>
        <taxon>Agaricomycotina</taxon>
        <taxon>Agaricomycetes</taxon>
        <taxon>Polyporales</taxon>
        <taxon>Irpicaceae</taxon>
        <taxon>Irpex</taxon>
    </lineage>
</organism>
<dbReference type="Proteomes" id="UP001055072">
    <property type="component" value="Unassembled WGS sequence"/>
</dbReference>
<protein>
    <submittedName>
        <fullName evidence="1">Uncharacterized protein</fullName>
    </submittedName>
</protein>
<gene>
    <name evidence="1" type="ORF">BDY19DRAFT_882262</name>
</gene>
<evidence type="ECO:0000313" key="1">
    <source>
        <dbReference type="EMBL" id="KAI0092971.1"/>
    </source>
</evidence>
<accession>A0ACB8UFB9</accession>